<comment type="similarity">
    <text evidence="1">Belongs to the ros/MucR family.</text>
</comment>
<keyword evidence="4" id="KW-1185">Reference proteome</keyword>
<name>A0ABT8YBL7_9SPHN</name>
<dbReference type="EMBL" id="JAUOTP010000005">
    <property type="protein sequence ID" value="MDO6415377.1"/>
    <property type="molecule type" value="Genomic_DNA"/>
</dbReference>
<proteinExistence type="inferred from homology"/>
<reference evidence="3" key="1">
    <citation type="submission" date="2023-07" db="EMBL/GenBank/DDBJ databases">
        <authorList>
            <person name="Kim M."/>
        </authorList>
    </citation>
    <scope>NUCLEOTIDE SEQUENCE</scope>
    <source>
        <strain evidence="3">BIUV-7</strain>
    </source>
</reference>
<feature type="compositionally biased region" description="Low complexity" evidence="2">
    <location>
        <begin position="136"/>
        <end position="161"/>
    </location>
</feature>
<dbReference type="Gene3D" id="1.10.10.1550">
    <property type="entry name" value="ROS/MUCR transcriptional regulator protein"/>
    <property type="match status" value="1"/>
</dbReference>
<protein>
    <submittedName>
        <fullName evidence="3">MucR family transcriptional regulator</fullName>
    </submittedName>
</protein>
<gene>
    <name evidence="3" type="ORF">Q4F19_13370</name>
</gene>
<dbReference type="InterPro" id="IPR041920">
    <property type="entry name" value="ROS/MUCR_sf"/>
</dbReference>
<evidence type="ECO:0000313" key="4">
    <source>
        <dbReference type="Proteomes" id="UP001169764"/>
    </source>
</evidence>
<dbReference type="Proteomes" id="UP001169764">
    <property type="component" value="Unassembled WGS sequence"/>
</dbReference>
<dbReference type="Pfam" id="PF05443">
    <property type="entry name" value="ROS_MUCR"/>
    <property type="match status" value="1"/>
</dbReference>
<evidence type="ECO:0000256" key="2">
    <source>
        <dbReference type="SAM" id="MobiDB-lite"/>
    </source>
</evidence>
<comment type="caution">
    <text evidence="3">The sequence shown here is derived from an EMBL/GenBank/DDBJ whole genome shotgun (WGS) entry which is preliminary data.</text>
</comment>
<organism evidence="3 4">
    <name type="scientific">Sphingomonas natans</name>
    <dbReference type="NCBI Taxonomy" id="3063330"/>
    <lineage>
        <taxon>Bacteria</taxon>
        <taxon>Pseudomonadati</taxon>
        <taxon>Pseudomonadota</taxon>
        <taxon>Alphaproteobacteria</taxon>
        <taxon>Sphingomonadales</taxon>
        <taxon>Sphingomonadaceae</taxon>
        <taxon>Sphingomonas</taxon>
    </lineage>
</organism>
<evidence type="ECO:0000313" key="3">
    <source>
        <dbReference type="EMBL" id="MDO6415377.1"/>
    </source>
</evidence>
<feature type="region of interest" description="Disordered" evidence="2">
    <location>
        <begin position="132"/>
        <end position="272"/>
    </location>
</feature>
<evidence type="ECO:0000256" key="1">
    <source>
        <dbReference type="ARBA" id="ARBA00007031"/>
    </source>
</evidence>
<accession>A0ABT8YBL7</accession>
<sequence length="272" mass="28650">MADTEQTDLATLTVQLLSAYVANNQIPSSELADLIKTTRSALSGESAPEVPVEAEYLPAVSVRKSLGSREHILSLIDGRPYKTLKRHLSNHGLTPADYRERYKLAKDYPMVAPAYSEHRRAVAQALGLGQRRAKTPVASPEAAESPAPKPVVDAPATAPKAKAARAGKPRQTKPAAKPAPLTNTVNAEPEGDSPIALAPKRRGRPPAGETKLAENEAATATPKTRGRKPAPTAPGEISSASPPRAKRQSVKADVSAAPSTPAPKSRRKAKAA</sequence>
<dbReference type="InterPro" id="IPR008807">
    <property type="entry name" value="ROS_MUCR"/>
</dbReference>
<feature type="compositionally biased region" description="Basic residues" evidence="2">
    <location>
        <begin position="162"/>
        <end position="171"/>
    </location>
</feature>